<dbReference type="NCBIfam" id="NF047843">
    <property type="entry name" value="MST_Rv0443"/>
    <property type="match status" value="1"/>
</dbReference>
<keyword evidence="2" id="KW-1185">Reference proteome</keyword>
<dbReference type="Pfam" id="PF04978">
    <property type="entry name" value="MST"/>
    <property type="match status" value="1"/>
</dbReference>
<dbReference type="Gene3D" id="1.20.120.450">
    <property type="entry name" value="dinb family like domain"/>
    <property type="match status" value="1"/>
</dbReference>
<dbReference type="EMBL" id="BAAAZO010000006">
    <property type="protein sequence ID" value="GAA3620462.1"/>
    <property type="molecule type" value="Genomic_DNA"/>
</dbReference>
<dbReference type="RefSeq" id="WP_231481066.1">
    <property type="nucleotide sequence ID" value="NZ_BAAAZO010000006.1"/>
</dbReference>
<evidence type="ECO:0000313" key="2">
    <source>
        <dbReference type="Proteomes" id="UP001501074"/>
    </source>
</evidence>
<organism evidence="1 2">
    <name type="scientific">Kineosporia mesophila</name>
    <dbReference type="NCBI Taxonomy" id="566012"/>
    <lineage>
        <taxon>Bacteria</taxon>
        <taxon>Bacillati</taxon>
        <taxon>Actinomycetota</taxon>
        <taxon>Actinomycetes</taxon>
        <taxon>Kineosporiales</taxon>
        <taxon>Kineosporiaceae</taxon>
        <taxon>Kineosporia</taxon>
    </lineage>
</organism>
<dbReference type="InterPro" id="IPR034660">
    <property type="entry name" value="DinB/YfiT-like"/>
</dbReference>
<protein>
    <submittedName>
        <fullName evidence="1">DUF664 domain-containing protein</fullName>
    </submittedName>
</protein>
<reference evidence="2" key="1">
    <citation type="journal article" date="2019" name="Int. J. Syst. Evol. Microbiol.">
        <title>The Global Catalogue of Microorganisms (GCM) 10K type strain sequencing project: providing services to taxonomists for standard genome sequencing and annotation.</title>
        <authorList>
            <consortium name="The Broad Institute Genomics Platform"/>
            <consortium name="The Broad Institute Genome Sequencing Center for Infectious Disease"/>
            <person name="Wu L."/>
            <person name="Ma J."/>
        </authorList>
    </citation>
    <scope>NUCLEOTIDE SEQUENCE [LARGE SCALE GENOMIC DNA]</scope>
    <source>
        <strain evidence="2">JCM 16902</strain>
    </source>
</reference>
<dbReference type="Proteomes" id="UP001501074">
    <property type="component" value="Unassembled WGS sequence"/>
</dbReference>
<sequence length="168" mass="18316">MNTFDLLNDSLERIKENVAAAADGLNADQLSYRPGGTGNSIAWLLWHLARVQDAQIADVAGTEQVWTAQGWFGRFGLPFDVQAHGYGMSGDDVARVRVEDPQLLVDYYGAAHARTVEYFSGLSEADLDKVVDEAWDPPVTLGVRIISILDDDAQHVGQAAYVRGLLPS</sequence>
<accession>A0ABP6ZYW3</accession>
<proteinExistence type="predicted"/>
<dbReference type="InterPro" id="IPR007061">
    <property type="entry name" value="MST-like"/>
</dbReference>
<dbReference type="SUPFAM" id="SSF109854">
    <property type="entry name" value="DinB/YfiT-like putative metalloenzymes"/>
    <property type="match status" value="1"/>
</dbReference>
<gene>
    <name evidence="1" type="ORF">GCM10022223_41720</name>
</gene>
<name>A0ABP6ZYW3_9ACTN</name>
<evidence type="ECO:0000313" key="1">
    <source>
        <dbReference type="EMBL" id="GAA3620462.1"/>
    </source>
</evidence>
<comment type="caution">
    <text evidence="1">The sequence shown here is derived from an EMBL/GenBank/DDBJ whole genome shotgun (WGS) entry which is preliminary data.</text>
</comment>